<gene>
    <name evidence="2" type="ORF">BJ322DRAFT_391743</name>
</gene>
<feature type="region of interest" description="Disordered" evidence="1">
    <location>
        <begin position="179"/>
        <end position="303"/>
    </location>
</feature>
<sequence>MFHPRPANLDIPPPPKSPTQPATRRSAVPVAPTDVAAIKRRRAALQQCGLVAPPPRDLSQLEAELDRTISHVVILSQEQKDQEELSSAERIRREWQAKNETQIEKQGHDAGPTDVTPASLNPGRLDSVANTEEQDSSEFIAPQTLLSPTSPVPLSPIPEAFSFTDIPEEHTVVTDVEKGLHPSEGVDPLTAPLPNSPLSSSFNLLDLSPTPTSRESKRPPPIVVNLTANGVKQHNDEATRGRSQNRDSTQSLASRRSLPALSPTVTASSSSSLPTPRDEESRERMESVINRSNSIKSRSSRFGKVTDIRRDSEELGIVPEASELPANESRAWNPNRESNATLGSTGFEAFVEKRERRRISTGIFQPSKRSSGSFRSSRKSTASSVWSAFANDFALKPFEGAKARSSTLPATSTLASKDKELISTHSQPVIEQPRPKITRSKSVIASLGLKISRKTVQASLPPSPSTPTRQPTVRIVENRENLMKEMVGIEDDESRRLTELAFMDF</sequence>
<dbReference type="OrthoDB" id="10629918at2759"/>
<keyword evidence="3" id="KW-1185">Reference proteome</keyword>
<organism evidence="2 3">
    <name type="scientific">Thelephora terrestris</name>
    <dbReference type="NCBI Taxonomy" id="56493"/>
    <lineage>
        <taxon>Eukaryota</taxon>
        <taxon>Fungi</taxon>
        <taxon>Dikarya</taxon>
        <taxon>Basidiomycota</taxon>
        <taxon>Agaricomycotina</taxon>
        <taxon>Agaricomycetes</taxon>
        <taxon>Thelephorales</taxon>
        <taxon>Thelephoraceae</taxon>
        <taxon>Thelephora</taxon>
    </lineage>
</organism>
<reference evidence="2" key="1">
    <citation type="journal article" date="2020" name="Nat. Commun.">
        <title>Large-scale genome sequencing of mycorrhizal fungi provides insights into the early evolution of symbiotic traits.</title>
        <authorList>
            <person name="Miyauchi S."/>
            <person name="Kiss E."/>
            <person name="Kuo A."/>
            <person name="Drula E."/>
            <person name="Kohler A."/>
            <person name="Sanchez-Garcia M."/>
            <person name="Morin E."/>
            <person name="Andreopoulos B."/>
            <person name="Barry K.W."/>
            <person name="Bonito G."/>
            <person name="Buee M."/>
            <person name="Carver A."/>
            <person name="Chen C."/>
            <person name="Cichocki N."/>
            <person name="Clum A."/>
            <person name="Culley D."/>
            <person name="Crous P.W."/>
            <person name="Fauchery L."/>
            <person name="Girlanda M."/>
            <person name="Hayes R.D."/>
            <person name="Keri Z."/>
            <person name="LaButti K."/>
            <person name="Lipzen A."/>
            <person name="Lombard V."/>
            <person name="Magnuson J."/>
            <person name="Maillard F."/>
            <person name="Murat C."/>
            <person name="Nolan M."/>
            <person name="Ohm R.A."/>
            <person name="Pangilinan J."/>
            <person name="Pereira M.F."/>
            <person name="Perotto S."/>
            <person name="Peter M."/>
            <person name="Pfister S."/>
            <person name="Riley R."/>
            <person name="Sitrit Y."/>
            <person name="Stielow J.B."/>
            <person name="Szollosi G."/>
            <person name="Zifcakova L."/>
            <person name="Stursova M."/>
            <person name="Spatafora J.W."/>
            <person name="Tedersoo L."/>
            <person name="Vaario L.M."/>
            <person name="Yamada A."/>
            <person name="Yan M."/>
            <person name="Wang P."/>
            <person name="Xu J."/>
            <person name="Bruns T."/>
            <person name="Baldrian P."/>
            <person name="Vilgalys R."/>
            <person name="Dunand C."/>
            <person name="Henrissat B."/>
            <person name="Grigoriev I.V."/>
            <person name="Hibbett D."/>
            <person name="Nagy L.G."/>
            <person name="Martin F.M."/>
        </authorList>
    </citation>
    <scope>NUCLEOTIDE SEQUENCE</scope>
    <source>
        <strain evidence="2">UH-Tt-Lm1</strain>
    </source>
</reference>
<name>A0A9P6HQ21_9AGAM</name>
<proteinExistence type="predicted"/>
<reference evidence="2" key="2">
    <citation type="submission" date="2020-11" db="EMBL/GenBank/DDBJ databases">
        <authorList>
            <consortium name="DOE Joint Genome Institute"/>
            <person name="Kuo A."/>
            <person name="Miyauchi S."/>
            <person name="Kiss E."/>
            <person name="Drula E."/>
            <person name="Kohler A."/>
            <person name="Sanchez-Garcia M."/>
            <person name="Andreopoulos B."/>
            <person name="Barry K.W."/>
            <person name="Bonito G."/>
            <person name="Buee M."/>
            <person name="Carver A."/>
            <person name="Chen C."/>
            <person name="Cichocki N."/>
            <person name="Clum A."/>
            <person name="Culley D."/>
            <person name="Crous P.W."/>
            <person name="Fauchery L."/>
            <person name="Girlanda M."/>
            <person name="Hayes R."/>
            <person name="Keri Z."/>
            <person name="Labutti K."/>
            <person name="Lipzen A."/>
            <person name="Lombard V."/>
            <person name="Magnuson J."/>
            <person name="Maillard F."/>
            <person name="Morin E."/>
            <person name="Murat C."/>
            <person name="Nolan M."/>
            <person name="Ohm R."/>
            <person name="Pangilinan J."/>
            <person name="Pereira M."/>
            <person name="Perotto S."/>
            <person name="Peter M."/>
            <person name="Riley R."/>
            <person name="Sitrit Y."/>
            <person name="Stielow B."/>
            <person name="Szollosi G."/>
            <person name="Zifcakova L."/>
            <person name="Stursova M."/>
            <person name="Spatafora J.W."/>
            <person name="Tedersoo L."/>
            <person name="Vaario L.-M."/>
            <person name="Yamada A."/>
            <person name="Yan M."/>
            <person name="Wang P."/>
            <person name="Xu J."/>
            <person name="Bruns T."/>
            <person name="Baldrian P."/>
            <person name="Vilgalys R."/>
            <person name="Henrissat B."/>
            <person name="Grigoriev I.V."/>
            <person name="Hibbett D."/>
            <person name="Nagy L.G."/>
            <person name="Martin F.M."/>
        </authorList>
    </citation>
    <scope>NUCLEOTIDE SEQUENCE</scope>
    <source>
        <strain evidence="2">UH-Tt-Lm1</strain>
    </source>
</reference>
<protein>
    <submittedName>
        <fullName evidence="2">Uncharacterized protein</fullName>
    </submittedName>
</protein>
<evidence type="ECO:0000313" key="2">
    <source>
        <dbReference type="EMBL" id="KAF9790470.1"/>
    </source>
</evidence>
<dbReference type="AlphaFoldDB" id="A0A9P6HQ21"/>
<dbReference type="EMBL" id="WIUZ02000002">
    <property type="protein sequence ID" value="KAF9790470.1"/>
    <property type="molecule type" value="Genomic_DNA"/>
</dbReference>
<dbReference type="Proteomes" id="UP000736335">
    <property type="component" value="Unassembled WGS sequence"/>
</dbReference>
<accession>A0A9P6HQ21</accession>
<feature type="compositionally biased region" description="Basic and acidic residues" evidence="1">
    <location>
        <begin position="276"/>
        <end position="286"/>
    </location>
</feature>
<evidence type="ECO:0000256" key="1">
    <source>
        <dbReference type="SAM" id="MobiDB-lite"/>
    </source>
</evidence>
<feature type="region of interest" description="Disordered" evidence="1">
    <location>
        <begin position="1"/>
        <end position="31"/>
    </location>
</feature>
<evidence type="ECO:0000313" key="3">
    <source>
        <dbReference type="Proteomes" id="UP000736335"/>
    </source>
</evidence>
<feature type="region of interest" description="Disordered" evidence="1">
    <location>
        <begin position="78"/>
        <end position="160"/>
    </location>
</feature>
<feature type="compositionally biased region" description="Low complexity" evidence="1">
    <location>
        <begin position="287"/>
        <end position="297"/>
    </location>
</feature>
<feature type="compositionally biased region" description="Low complexity" evidence="1">
    <location>
        <begin position="251"/>
        <end position="275"/>
    </location>
</feature>
<feature type="compositionally biased region" description="Low complexity" evidence="1">
    <location>
        <begin position="188"/>
        <end position="209"/>
    </location>
</feature>
<comment type="caution">
    <text evidence="2">The sequence shown here is derived from an EMBL/GenBank/DDBJ whole genome shotgun (WGS) entry which is preliminary data.</text>
</comment>
<feature type="compositionally biased region" description="Basic and acidic residues" evidence="1">
    <location>
        <begin position="78"/>
        <end position="108"/>
    </location>
</feature>